<accession>A0AAN8FTP5</accession>
<protein>
    <recommendedName>
        <fullName evidence="3">Receptor L-domain domain-containing protein</fullName>
    </recommendedName>
</protein>
<dbReference type="Gene3D" id="3.80.20.20">
    <property type="entry name" value="Receptor L-domain"/>
    <property type="match status" value="1"/>
</dbReference>
<evidence type="ECO:0000256" key="2">
    <source>
        <dbReference type="SAM" id="Phobius"/>
    </source>
</evidence>
<dbReference type="InterPro" id="IPR000494">
    <property type="entry name" value="Rcpt_L-dom"/>
</dbReference>
<evidence type="ECO:0000256" key="1">
    <source>
        <dbReference type="SAM" id="MobiDB-lite"/>
    </source>
</evidence>
<dbReference type="EMBL" id="WIXE01003419">
    <property type="protein sequence ID" value="KAK5983970.1"/>
    <property type="molecule type" value="Genomic_DNA"/>
</dbReference>
<keyword evidence="2" id="KW-0812">Transmembrane</keyword>
<gene>
    <name evidence="4" type="ORF">GCK32_009625</name>
</gene>
<dbReference type="SUPFAM" id="SSF52058">
    <property type="entry name" value="L domain-like"/>
    <property type="match status" value="1"/>
</dbReference>
<keyword evidence="2" id="KW-1133">Transmembrane helix</keyword>
<evidence type="ECO:0000313" key="4">
    <source>
        <dbReference type="EMBL" id="KAK5983970.1"/>
    </source>
</evidence>
<feature type="region of interest" description="Disordered" evidence="1">
    <location>
        <begin position="154"/>
        <end position="185"/>
    </location>
</feature>
<feature type="domain" description="Receptor L-domain" evidence="3">
    <location>
        <begin position="12"/>
        <end position="77"/>
    </location>
</feature>
<feature type="transmembrane region" description="Helical" evidence="2">
    <location>
        <begin position="126"/>
        <end position="150"/>
    </location>
</feature>
<evidence type="ECO:0000313" key="5">
    <source>
        <dbReference type="Proteomes" id="UP001331761"/>
    </source>
</evidence>
<comment type="caution">
    <text evidence="4">The sequence shown here is derived from an EMBL/GenBank/DDBJ whole genome shotgun (WGS) entry which is preliminary data.</text>
</comment>
<dbReference type="Proteomes" id="UP001331761">
    <property type="component" value="Unassembled WGS sequence"/>
</dbReference>
<name>A0AAN8FTP5_TRICO</name>
<reference evidence="4 5" key="1">
    <citation type="submission" date="2019-10" db="EMBL/GenBank/DDBJ databases">
        <title>Assembly and Annotation for the nematode Trichostrongylus colubriformis.</title>
        <authorList>
            <person name="Martin J."/>
        </authorList>
    </citation>
    <scope>NUCLEOTIDE SEQUENCE [LARGE SCALE GENOMIC DNA]</scope>
    <source>
        <strain evidence="4">G859</strain>
        <tissue evidence="4">Whole worm</tissue>
    </source>
</reference>
<dbReference type="AlphaFoldDB" id="A0AAN8FTP5"/>
<keyword evidence="5" id="KW-1185">Reference proteome</keyword>
<sequence length="185" mass="20236">MRNLFVTIEALEPLNRIKKIDHGALIFEDNTGFESISFLNSLEEIDNSASEEPAIQISNNVGLLSIGLPALRKVMSGGEGPIVQIYSLNALPAEDDTRFREMTGGRYYSYVHNKDAEESEEDSTGLVVGLVIVGMAVLAIAAGVIVCVIYKKEKQRKMDEAKRPDGASNESREMQSKVRPGSMDG</sequence>
<organism evidence="4 5">
    <name type="scientific">Trichostrongylus colubriformis</name>
    <name type="common">Black scour worm</name>
    <dbReference type="NCBI Taxonomy" id="6319"/>
    <lineage>
        <taxon>Eukaryota</taxon>
        <taxon>Metazoa</taxon>
        <taxon>Ecdysozoa</taxon>
        <taxon>Nematoda</taxon>
        <taxon>Chromadorea</taxon>
        <taxon>Rhabditida</taxon>
        <taxon>Rhabditina</taxon>
        <taxon>Rhabditomorpha</taxon>
        <taxon>Strongyloidea</taxon>
        <taxon>Trichostrongylidae</taxon>
        <taxon>Trichostrongylus</taxon>
    </lineage>
</organism>
<evidence type="ECO:0000259" key="3">
    <source>
        <dbReference type="Pfam" id="PF01030"/>
    </source>
</evidence>
<feature type="compositionally biased region" description="Basic and acidic residues" evidence="1">
    <location>
        <begin position="154"/>
        <end position="176"/>
    </location>
</feature>
<dbReference type="Pfam" id="PF01030">
    <property type="entry name" value="Recep_L_domain"/>
    <property type="match status" value="1"/>
</dbReference>
<dbReference type="InterPro" id="IPR036941">
    <property type="entry name" value="Rcpt_L-dom_sf"/>
</dbReference>
<proteinExistence type="predicted"/>
<keyword evidence="2" id="KW-0472">Membrane</keyword>